<feature type="compositionally biased region" description="Basic and acidic residues" evidence="1">
    <location>
        <begin position="1152"/>
        <end position="1172"/>
    </location>
</feature>
<feature type="region of interest" description="Disordered" evidence="1">
    <location>
        <begin position="1131"/>
        <end position="1185"/>
    </location>
</feature>
<name>A0ABP0I209_9DINO</name>
<keyword evidence="3" id="KW-1185">Reference proteome</keyword>
<evidence type="ECO:0000256" key="1">
    <source>
        <dbReference type="SAM" id="MobiDB-lite"/>
    </source>
</evidence>
<comment type="caution">
    <text evidence="2">The sequence shown here is derived from an EMBL/GenBank/DDBJ whole genome shotgun (WGS) entry which is preliminary data.</text>
</comment>
<organism evidence="2 3">
    <name type="scientific">Durusdinium trenchii</name>
    <dbReference type="NCBI Taxonomy" id="1381693"/>
    <lineage>
        <taxon>Eukaryota</taxon>
        <taxon>Sar</taxon>
        <taxon>Alveolata</taxon>
        <taxon>Dinophyceae</taxon>
        <taxon>Suessiales</taxon>
        <taxon>Symbiodiniaceae</taxon>
        <taxon>Durusdinium</taxon>
    </lineage>
</organism>
<reference evidence="2 3" key="1">
    <citation type="submission" date="2024-02" db="EMBL/GenBank/DDBJ databases">
        <authorList>
            <person name="Chen Y."/>
            <person name="Shah S."/>
            <person name="Dougan E. K."/>
            <person name="Thang M."/>
            <person name="Chan C."/>
        </authorList>
    </citation>
    <scope>NUCLEOTIDE SEQUENCE [LARGE SCALE GENOMIC DNA]</scope>
</reference>
<protein>
    <submittedName>
        <fullName evidence="2">Uncharacterized protein</fullName>
    </submittedName>
</protein>
<gene>
    <name evidence="2" type="ORF">CCMP2556_LOCUS4292</name>
</gene>
<dbReference type="EMBL" id="CAXAMN010001747">
    <property type="protein sequence ID" value="CAK8996032.1"/>
    <property type="molecule type" value="Genomic_DNA"/>
</dbReference>
<sequence>MILILASFAKAHTLTDFATTVMAETLETVEEHMCLSQSIALVSSKLKYVLQVSHNRADLSSLKQVFAKKSLDWSRFLKKLPGSTSSSAATAPLCHIIIALLRMRAGESSGNEDLKEITRRLVHIWCQGAEKSIEKVLVVQCPDPHVKACAHPFQKSSRLRGNPSLKMKLCGRFACRGGGFVTSKDEVELHKLGVCQKYSAFAHKTASEYACRMLVKSAQFMHEYAASSSCPKVLNFAFDAATVSGEHVLSFVWRVQGHHFAGATQMLATGLSPEQSKRALEDMSKALAFNGSLPADGRQKLELPPDSFQWKEFRVATKNARSAVANALQVTMPEPFSLAHTVPPNQLRPAGVTGERLTMLPDERAIFGRGDKPVKFVYDYKAHTEVPDFYLNEDFWKLVFACDCGAEGWMVFLHLNHMGSWSLMWPDMLHVCVRKTAMAVKLADGAKAFLKKMSKLFKATRAPFGNSAHGKTLADARRTLLESVAQGQFGEIYDMWHTGCARDVGKEACDFDETMLKDMLKSTSGKHLHSSVCKDSRWYSWYDHAVAWNRKWHCEAMVHSAAFWMEGKNPFGMDVAGKEADNSYKSREYAWTVLADDTNQDRLRSFLTIFGAIREYAAEYDKDVQSTPNGSVKHAVSLASGKRVQKLIAKTISDSVKEKTLDYVGALGSNPENEESLRFHSSLLSAQLASLSEVDRFQLSYPWRIIWALDHSSWADLMKDMKRKWAFVLNFCDKLRSNHSLHTLLQVTRYQCFRDVFSKAELFDFEPAAVSTPTGEGFRKIVCAVAGMSDQSTSSLLSSLPNELCFNDLRDAVKRSKKQEKTHMAGLHCVSVKSALQRNAGCKGVALDDSDWSDGVHDKQVRATIFSSLRASDRDLGISCSGLTRHRNNSAYTKPHILAERLRLFDLLECEFHQAEGDVEKKTDHVLELSRHLWLSQLVPGECFLKVEGQYPALTLRSGPHSVLVLQLRKCGSTNDVYTMSSWDAPRAEVIVKDHASVEIAFTKPVVVGTGLALAPTLAWQQEGDYITVLDYVADHAIKEISASKLSSLCARINLQGHGKLDHRHRVELFLKHMKRSESWISEVLEEIRESRKKKADNDDDNGGDDRLEGATDDEQEAENEFLLNCVEEPACQGEPSTQGPSEGLAPVSPDDALKDDAMNGDGPERRERVDGPHASPVFSGPVSGTYPDGVKVNYGEPQAETASPFVQCHLPSGFKYQNRKSKAVSFIGSVCFAKGTKRSKAQAEACVQAWAWEWWRSLTEAEQSAISTSSSEQASKKARLS</sequence>
<dbReference type="Proteomes" id="UP001642484">
    <property type="component" value="Unassembled WGS sequence"/>
</dbReference>
<feature type="region of interest" description="Disordered" evidence="1">
    <location>
        <begin position="1091"/>
        <end position="1117"/>
    </location>
</feature>
<proteinExistence type="predicted"/>
<evidence type="ECO:0000313" key="3">
    <source>
        <dbReference type="Proteomes" id="UP001642484"/>
    </source>
</evidence>
<accession>A0ABP0I209</accession>
<evidence type="ECO:0000313" key="2">
    <source>
        <dbReference type="EMBL" id="CAK8996032.1"/>
    </source>
</evidence>